<feature type="compositionally biased region" description="Low complexity" evidence="1">
    <location>
        <begin position="475"/>
        <end position="485"/>
    </location>
</feature>
<reference evidence="2" key="1">
    <citation type="submission" date="2019-11" db="EMBL/GenBank/DDBJ databases">
        <title>Leishmania tarentolae CDS.</title>
        <authorList>
            <person name="Goto Y."/>
            <person name="Yamagishi J."/>
        </authorList>
    </citation>
    <scope>NUCLEOTIDE SEQUENCE [LARGE SCALE GENOMIC DNA]</scope>
    <source>
        <strain evidence="2">Parrot Tar II</strain>
    </source>
</reference>
<proteinExistence type="predicted"/>
<feature type="region of interest" description="Disordered" evidence="1">
    <location>
        <begin position="432"/>
        <end position="458"/>
    </location>
</feature>
<feature type="region of interest" description="Disordered" evidence="1">
    <location>
        <begin position="229"/>
        <end position="250"/>
    </location>
</feature>
<evidence type="ECO:0000313" key="3">
    <source>
        <dbReference type="Proteomes" id="UP000419144"/>
    </source>
</evidence>
<comment type="caution">
    <text evidence="2">The sequence shown here is derived from an EMBL/GenBank/DDBJ whole genome shotgun (WGS) entry which is preliminary data.</text>
</comment>
<name>A0A640KG05_LEITA</name>
<accession>A0A640KG05</accession>
<feature type="region of interest" description="Disordered" evidence="1">
    <location>
        <begin position="551"/>
        <end position="575"/>
    </location>
</feature>
<feature type="compositionally biased region" description="Low complexity" evidence="1">
    <location>
        <begin position="1209"/>
        <end position="1239"/>
    </location>
</feature>
<protein>
    <submittedName>
        <fullName evidence="2">Uncharacterized protein</fullName>
    </submittedName>
</protein>
<feature type="region of interest" description="Disordered" evidence="1">
    <location>
        <begin position="1193"/>
        <end position="1272"/>
    </location>
</feature>
<feature type="region of interest" description="Disordered" evidence="1">
    <location>
        <begin position="1027"/>
        <end position="1073"/>
    </location>
</feature>
<dbReference type="EMBL" id="BLBS01000024">
    <property type="protein sequence ID" value="GET87994.1"/>
    <property type="molecule type" value="Genomic_DNA"/>
</dbReference>
<dbReference type="VEuPathDB" id="TriTrypDB:LtaPh_1909600"/>
<feature type="region of interest" description="Disordered" evidence="1">
    <location>
        <begin position="475"/>
        <end position="514"/>
    </location>
</feature>
<keyword evidence="3" id="KW-1185">Reference proteome</keyword>
<feature type="compositionally biased region" description="Polar residues" evidence="1">
    <location>
        <begin position="231"/>
        <end position="248"/>
    </location>
</feature>
<feature type="region of interest" description="Disordered" evidence="1">
    <location>
        <begin position="926"/>
        <end position="1001"/>
    </location>
</feature>
<feature type="region of interest" description="Disordered" evidence="1">
    <location>
        <begin position="817"/>
        <end position="903"/>
    </location>
</feature>
<feature type="compositionally biased region" description="Low complexity" evidence="1">
    <location>
        <begin position="1315"/>
        <end position="1330"/>
    </location>
</feature>
<feature type="region of interest" description="Disordered" evidence="1">
    <location>
        <begin position="1285"/>
        <end position="1330"/>
    </location>
</feature>
<sequence length="1330" mass="139371">MLRHTFARLSRPGPIWPPGTRGPGRLRSAAHTIGCSTGHNRVLRRPDLLFSTPTIAASSISAAAAVGNTSCTSIQCRRTGSSAHACVVVCQRRTISVSYCRHVPCIRFNMCTERLARATAQPTLPAHANIFMIDVRKSQRKSKRVNPRSTMASIVTAHRAEAQKAKEGPNKGDAYIPPLIFLFRTDDTKKQAARRQEQMDTFLSTLDAFGEFRVCVLDGIKSRNWTRYIDSPTTPDRLTPDQTESASSRDVLHTASLAAAVAGATAVDPEIMLARGSCDAPASPFPILGDAAEKEGNGRTDTAEGPAVAVVPRVPPTGATGVATGAHKEMDNAEGEDEEVWEEVEVEVEVDEGEEMVEGVGSGDGGTNNAADGDDINAFQPWKAATYVDHTAAQFVPARVARARAPADENVTAPSTAKRSVNTVWAHVKNQAPSGGSAVSSGAPVAAAEATSQEHGNTVGEKAINVADLDANGVSANAPSPAAPSLVDHTDKANGVSIPDAPLRSVPDNGSGDSAFLANAHAPLLAEEDSTPDPLLSAADRDASISLEDLEEFDIDGPLGESTTAPAAEGEESSATAKVAAVSLSGDDGITAAVETSREASSRAHLIELAAQDDGPTLALSEGAGANTEVEGKEGEEIPAITTVEDNSNGAASTVAAPAAPAPPPKPSVTMPVYPHVVSRLYYGATTVYLSDRAFIELPATANVLVIDHLDWDDAHLMDIDTALEQVDPVAGHVLLHPDAYAPNSEHVMGDINIYRRSLLPFIFVFRTQLSTEAAMSVQRRLANALHVRPTLGSAAQRSLVAGQNDRTSVCVLSAAESEKGGENPMLAPQPCKVTPASPKPSSVEPTPARTPTEAKVAKAPWRATDAPARERSTTAAASASLLPRAPPATTERKSRAGSTGSVADDAVQRLWDLLNNASFDASSSKKSAASAAAPHTQAELPQRGHGYVNGKEGTAVAGQQRISRRGASALQGNTQAEPTDSGPAEITTNITTSTRDTGEVSNGHVTVSTAMGHATPSPPSRLAYESRLENSEVPAPSLNPSARANAASGAGTEPRKFSAPTHLAESSDTHGRTAISKGGLFNFGTIAFGRDNGYRTAALSQSRRASDPRWGMNDAEDDIDDECNGTDTADDAVASSDLGTVSDLGLYPVSESVDAARAEAARLKNESGGGSPFTDEEIAKIEEEIIVAQLRKQERKERRSEARRAMRAKANAAQVQVSSKSVSSPSLSPALSASSTAKGSRLFKQRLHGSGNGSESSKAMATTREQELAEDRRVEDFISSMMAAHTRSKASNTKKVKVPVSPAPSRGVVRSARRTLATATSSTRKGVKQ</sequence>
<feature type="region of interest" description="Disordered" evidence="1">
    <location>
        <begin position="1"/>
        <end position="23"/>
    </location>
</feature>
<dbReference type="Proteomes" id="UP000419144">
    <property type="component" value="Unassembled WGS sequence"/>
</dbReference>
<gene>
    <name evidence="2" type="ORF">LtaPh_1909600</name>
</gene>
<feature type="compositionally biased region" description="Basic residues" evidence="1">
    <location>
        <begin position="1287"/>
        <end position="1298"/>
    </location>
</feature>
<dbReference type="OrthoDB" id="267993at2759"/>
<feature type="compositionally biased region" description="Basic and acidic residues" evidence="1">
    <location>
        <begin position="1193"/>
        <end position="1205"/>
    </location>
</feature>
<evidence type="ECO:0000256" key="1">
    <source>
        <dbReference type="SAM" id="MobiDB-lite"/>
    </source>
</evidence>
<feature type="compositionally biased region" description="Low complexity" evidence="1">
    <location>
        <begin position="432"/>
        <end position="448"/>
    </location>
</feature>
<organism evidence="2 3">
    <name type="scientific">Leishmania tarentolae</name>
    <name type="common">Sauroleishmania tarentolae</name>
    <dbReference type="NCBI Taxonomy" id="5689"/>
    <lineage>
        <taxon>Eukaryota</taxon>
        <taxon>Discoba</taxon>
        <taxon>Euglenozoa</taxon>
        <taxon>Kinetoplastea</taxon>
        <taxon>Metakinetoplastina</taxon>
        <taxon>Trypanosomatida</taxon>
        <taxon>Trypanosomatidae</taxon>
        <taxon>Leishmaniinae</taxon>
        <taxon>Leishmania</taxon>
        <taxon>lizard Leishmania</taxon>
    </lineage>
</organism>
<feature type="compositionally biased region" description="Low complexity" evidence="1">
    <location>
        <begin position="874"/>
        <end position="890"/>
    </location>
</feature>
<evidence type="ECO:0000313" key="2">
    <source>
        <dbReference type="EMBL" id="GET87994.1"/>
    </source>
</evidence>